<evidence type="ECO:0000259" key="18">
    <source>
        <dbReference type="PROSITE" id="PS51192"/>
    </source>
</evidence>
<dbReference type="NCBIfam" id="TIGR01389">
    <property type="entry name" value="recQ"/>
    <property type="match status" value="1"/>
</dbReference>
<evidence type="ECO:0000256" key="10">
    <source>
        <dbReference type="ARBA" id="ARBA00022840"/>
    </source>
</evidence>
<proteinExistence type="inferred from homology"/>
<dbReference type="Pfam" id="PF09382">
    <property type="entry name" value="RQC"/>
    <property type="match status" value="1"/>
</dbReference>
<keyword evidence="13" id="KW-0234">DNA repair</keyword>
<dbReference type="InterPro" id="IPR044876">
    <property type="entry name" value="HRDC_dom_sf"/>
</dbReference>
<keyword evidence="14" id="KW-0413">Isomerase</keyword>
<dbReference type="SMART" id="SM00956">
    <property type="entry name" value="RQC"/>
    <property type="match status" value="1"/>
</dbReference>
<evidence type="ECO:0000256" key="15">
    <source>
        <dbReference type="ARBA" id="ARBA00034617"/>
    </source>
</evidence>
<dbReference type="Pfam" id="PF00270">
    <property type="entry name" value="DEAD"/>
    <property type="match status" value="1"/>
</dbReference>
<dbReference type="InterPro" id="IPR010997">
    <property type="entry name" value="HRDC-like_sf"/>
</dbReference>
<dbReference type="InterPro" id="IPR004589">
    <property type="entry name" value="DNA_helicase_ATP-dep_RecQ"/>
</dbReference>
<feature type="domain" description="Helicase ATP-binding" evidence="18">
    <location>
        <begin position="33"/>
        <end position="202"/>
    </location>
</feature>
<keyword evidence="11" id="KW-0238">DNA-binding</keyword>
<dbReference type="Pfam" id="PF16124">
    <property type="entry name" value="RecQ_Zn_bind"/>
    <property type="match status" value="1"/>
</dbReference>
<comment type="cofactor">
    <cofactor evidence="1">
        <name>Mg(2+)</name>
        <dbReference type="ChEBI" id="CHEBI:18420"/>
    </cofactor>
</comment>
<dbReference type="InterPro" id="IPR014001">
    <property type="entry name" value="Helicase_ATP-bd"/>
</dbReference>
<evidence type="ECO:0000256" key="1">
    <source>
        <dbReference type="ARBA" id="ARBA00001946"/>
    </source>
</evidence>
<dbReference type="InterPro" id="IPR001650">
    <property type="entry name" value="Helicase_C-like"/>
</dbReference>
<evidence type="ECO:0000256" key="5">
    <source>
        <dbReference type="ARBA" id="ARBA00022741"/>
    </source>
</evidence>
<comment type="caution">
    <text evidence="20">The sequence shown here is derived from an EMBL/GenBank/DDBJ whole genome shotgun (WGS) entry which is preliminary data.</text>
</comment>
<evidence type="ECO:0000313" key="21">
    <source>
        <dbReference type="Proteomes" id="UP000186666"/>
    </source>
</evidence>
<evidence type="ECO:0000256" key="13">
    <source>
        <dbReference type="ARBA" id="ARBA00023204"/>
    </source>
</evidence>
<dbReference type="InterPro" id="IPR011545">
    <property type="entry name" value="DEAD/DEAH_box_helicase_dom"/>
</dbReference>
<keyword evidence="7" id="KW-0378">Hydrolase</keyword>
<keyword evidence="4" id="KW-0479">Metal-binding</keyword>
<feature type="domain" description="HRDC" evidence="17">
    <location>
        <begin position="539"/>
        <end position="619"/>
    </location>
</feature>
<dbReference type="SMART" id="SM00487">
    <property type="entry name" value="DEXDc"/>
    <property type="match status" value="1"/>
</dbReference>
<dbReference type="PROSITE" id="PS51192">
    <property type="entry name" value="HELICASE_ATP_BIND_1"/>
    <property type="match status" value="1"/>
</dbReference>
<dbReference type="InterPro" id="IPR027417">
    <property type="entry name" value="P-loop_NTPase"/>
</dbReference>
<dbReference type="InterPro" id="IPR032284">
    <property type="entry name" value="RecQ_Zn-bd"/>
</dbReference>
<evidence type="ECO:0000256" key="12">
    <source>
        <dbReference type="ARBA" id="ARBA00023172"/>
    </source>
</evidence>
<dbReference type="CDD" id="cd17920">
    <property type="entry name" value="DEXHc_RecQ"/>
    <property type="match status" value="1"/>
</dbReference>
<dbReference type="InterPro" id="IPR018982">
    <property type="entry name" value="RQC_domain"/>
</dbReference>
<organism evidence="20 21">
    <name type="scientific">Paenibacillus macquariensis</name>
    <dbReference type="NCBI Taxonomy" id="948756"/>
    <lineage>
        <taxon>Bacteria</taxon>
        <taxon>Bacillati</taxon>
        <taxon>Bacillota</taxon>
        <taxon>Bacilli</taxon>
        <taxon>Bacillales</taxon>
        <taxon>Paenibacillaceae</taxon>
        <taxon>Paenibacillus</taxon>
    </lineage>
</organism>
<evidence type="ECO:0000256" key="3">
    <source>
        <dbReference type="ARBA" id="ARBA00005446"/>
    </source>
</evidence>
<evidence type="ECO:0000256" key="11">
    <source>
        <dbReference type="ARBA" id="ARBA00023125"/>
    </source>
</evidence>
<keyword evidence="6" id="KW-0227">DNA damage</keyword>
<reference evidence="20 21" key="1">
    <citation type="submission" date="2017-01" db="EMBL/GenBank/DDBJ databases">
        <authorList>
            <person name="Varghese N."/>
            <person name="Submissions S."/>
        </authorList>
    </citation>
    <scope>NUCLEOTIDE SEQUENCE [LARGE SCALE GENOMIC DNA]</scope>
    <source>
        <strain evidence="20 21">ATCC 23464</strain>
    </source>
</reference>
<dbReference type="NCBIfam" id="TIGR00614">
    <property type="entry name" value="recQ_fam"/>
    <property type="match status" value="1"/>
</dbReference>
<dbReference type="Pfam" id="PF00570">
    <property type="entry name" value="HRDC"/>
    <property type="match status" value="1"/>
</dbReference>
<dbReference type="EMBL" id="FTNK01000003">
    <property type="protein sequence ID" value="SIQ66807.1"/>
    <property type="molecule type" value="Genomic_DNA"/>
</dbReference>
<evidence type="ECO:0000259" key="19">
    <source>
        <dbReference type="PROSITE" id="PS51194"/>
    </source>
</evidence>
<dbReference type="Pfam" id="PF00271">
    <property type="entry name" value="Helicase_C"/>
    <property type="match status" value="1"/>
</dbReference>
<evidence type="ECO:0000256" key="16">
    <source>
        <dbReference type="NCBIfam" id="TIGR01389"/>
    </source>
</evidence>
<comment type="cofactor">
    <cofactor evidence="2">
        <name>Zn(2+)</name>
        <dbReference type="ChEBI" id="CHEBI:29105"/>
    </cofactor>
</comment>
<comment type="similarity">
    <text evidence="3">Belongs to the helicase family. RecQ subfamily.</text>
</comment>
<keyword evidence="8 20" id="KW-0347">Helicase</keyword>
<dbReference type="SUPFAM" id="SSF47819">
    <property type="entry name" value="HRDC-like"/>
    <property type="match status" value="1"/>
</dbReference>
<dbReference type="EC" id="5.6.2.4" evidence="16"/>
<name>A0ABY1JRT7_9BACL</name>
<dbReference type="InterPro" id="IPR006293">
    <property type="entry name" value="DNA_helicase_ATP-dep_RecQ_bac"/>
</dbReference>
<dbReference type="Gene3D" id="1.10.150.80">
    <property type="entry name" value="HRDC domain"/>
    <property type="match status" value="1"/>
</dbReference>
<comment type="catalytic activity">
    <reaction evidence="15">
        <text>Couples ATP hydrolysis with the unwinding of duplex DNA by translocating in the 3'-5' direction.</text>
        <dbReference type="EC" id="5.6.2.4"/>
    </reaction>
</comment>
<dbReference type="PROSITE" id="PS50967">
    <property type="entry name" value="HRDC"/>
    <property type="match status" value="1"/>
</dbReference>
<dbReference type="GO" id="GO:0004386">
    <property type="term" value="F:helicase activity"/>
    <property type="evidence" value="ECO:0007669"/>
    <property type="project" value="UniProtKB-KW"/>
</dbReference>
<dbReference type="InterPro" id="IPR002121">
    <property type="entry name" value="HRDC_dom"/>
</dbReference>
<evidence type="ECO:0000256" key="7">
    <source>
        <dbReference type="ARBA" id="ARBA00022801"/>
    </source>
</evidence>
<dbReference type="PROSITE" id="PS51194">
    <property type="entry name" value="HELICASE_CTER"/>
    <property type="match status" value="1"/>
</dbReference>
<accession>A0ABY1JRT7</accession>
<dbReference type="SMART" id="SM00341">
    <property type="entry name" value="HRDC"/>
    <property type="match status" value="1"/>
</dbReference>
<evidence type="ECO:0000256" key="8">
    <source>
        <dbReference type="ARBA" id="ARBA00022806"/>
    </source>
</evidence>
<dbReference type="PANTHER" id="PTHR13710">
    <property type="entry name" value="DNA HELICASE RECQ FAMILY MEMBER"/>
    <property type="match status" value="1"/>
</dbReference>
<evidence type="ECO:0000256" key="4">
    <source>
        <dbReference type="ARBA" id="ARBA00022723"/>
    </source>
</evidence>
<keyword evidence="5" id="KW-0547">Nucleotide-binding</keyword>
<dbReference type="SUPFAM" id="SSF52540">
    <property type="entry name" value="P-loop containing nucleoside triphosphate hydrolases"/>
    <property type="match status" value="1"/>
</dbReference>
<sequence length="622" mass="69958">MMIMESMTLDRAQTYLQKYYGYPDFREGQRNIVSSLLDSRDTLGIMPTGGGKSICYQIPALMLPGLTLVVSPLISLMKDQVDALTTAGISAAFINSTLSGKEVNDRIRAAAQGDLKLLYVAPERLELDWFREQMSYLPISCIAVDEAHCVSQWGHDFRTSYLAVAPFVEGLSQRPIVAAFTATATPEVMDDIVKLLRLQEPQVFVTGLGRDNLAMSVLRGENKREFVMTYTAEHAHETGIIYAATRKDVDLLYERLQSAGISVGRYHAGMSDIERAASQEGFLYDDIRVIVATNAFGMGIDKSNVRYVIHYSMPKNMEAYVQEAGRAGRDGEPSQCILLFSGQDIMTQKFLIEQNQLDDERKHNDYRKLQQMLDYCYTNRCLRNAMLDYFGEVHEGKRCGTCSSCTDERELIDMTIDAQKIFSCIHRMRERYGVSMVASVLKGSRNKKVLQYGFGSLSTYGAMSNRTEKEISEVINVMASDGYLSLSEGQYPVLKLQPLAADVLKGQRQVMQRVARPTRTSGAVAGGYSKTRGRDISPSAVNETIFEQLRLVRRELAGKEHVPSYIIFNDATLREMSVVCPQTESQILKIKGVGEVKFRKYGKPFLDFFQNQNHDGYTDDYE</sequence>
<evidence type="ECO:0000256" key="14">
    <source>
        <dbReference type="ARBA" id="ARBA00023235"/>
    </source>
</evidence>
<dbReference type="Proteomes" id="UP000186666">
    <property type="component" value="Unassembled WGS sequence"/>
</dbReference>
<protein>
    <recommendedName>
        <fullName evidence="16">DNA helicase RecQ</fullName>
        <ecNumber evidence="16">5.6.2.4</ecNumber>
    </recommendedName>
</protein>
<dbReference type="InterPro" id="IPR036390">
    <property type="entry name" value="WH_DNA-bd_sf"/>
</dbReference>
<dbReference type="CDD" id="cd18794">
    <property type="entry name" value="SF2_C_RecQ"/>
    <property type="match status" value="1"/>
</dbReference>
<keyword evidence="21" id="KW-1185">Reference proteome</keyword>
<evidence type="ECO:0000256" key="6">
    <source>
        <dbReference type="ARBA" id="ARBA00022763"/>
    </source>
</evidence>
<dbReference type="Gene3D" id="1.10.10.10">
    <property type="entry name" value="Winged helix-like DNA-binding domain superfamily/Winged helix DNA-binding domain"/>
    <property type="match status" value="1"/>
</dbReference>
<evidence type="ECO:0000259" key="17">
    <source>
        <dbReference type="PROSITE" id="PS50967"/>
    </source>
</evidence>
<keyword evidence="12" id="KW-0233">DNA recombination</keyword>
<evidence type="ECO:0000256" key="2">
    <source>
        <dbReference type="ARBA" id="ARBA00001947"/>
    </source>
</evidence>
<dbReference type="SUPFAM" id="SSF46785">
    <property type="entry name" value="Winged helix' DNA-binding domain"/>
    <property type="match status" value="1"/>
</dbReference>
<gene>
    <name evidence="20" type="ORF">SAMN05421578_103266</name>
</gene>
<evidence type="ECO:0000256" key="9">
    <source>
        <dbReference type="ARBA" id="ARBA00022833"/>
    </source>
</evidence>
<dbReference type="InterPro" id="IPR036388">
    <property type="entry name" value="WH-like_DNA-bd_sf"/>
</dbReference>
<dbReference type="PANTHER" id="PTHR13710:SF105">
    <property type="entry name" value="ATP-DEPENDENT DNA HELICASE Q1"/>
    <property type="match status" value="1"/>
</dbReference>
<keyword evidence="9" id="KW-0862">Zinc</keyword>
<dbReference type="Gene3D" id="3.40.50.300">
    <property type="entry name" value="P-loop containing nucleotide triphosphate hydrolases"/>
    <property type="match status" value="2"/>
</dbReference>
<feature type="domain" description="Helicase C-terminal" evidence="19">
    <location>
        <begin position="222"/>
        <end position="373"/>
    </location>
</feature>
<evidence type="ECO:0000313" key="20">
    <source>
        <dbReference type="EMBL" id="SIQ66807.1"/>
    </source>
</evidence>
<dbReference type="SMART" id="SM00490">
    <property type="entry name" value="HELICc"/>
    <property type="match status" value="1"/>
</dbReference>
<keyword evidence="10" id="KW-0067">ATP-binding</keyword>